<keyword evidence="4" id="KW-1185">Reference proteome</keyword>
<proteinExistence type="predicted"/>
<accession>A0A1I6IYJ9</accession>
<evidence type="ECO:0000259" key="2">
    <source>
        <dbReference type="Pfam" id="PF26033"/>
    </source>
</evidence>
<dbReference type="RefSeq" id="WP_089810748.1">
    <property type="nucleotide sequence ID" value="NZ_FOYT01000005.1"/>
</dbReference>
<feature type="compositionally biased region" description="Basic and acidic residues" evidence="1">
    <location>
        <begin position="1"/>
        <end position="19"/>
    </location>
</feature>
<feature type="region of interest" description="Disordered" evidence="1">
    <location>
        <begin position="82"/>
        <end position="115"/>
    </location>
</feature>
<dbReference type="AlphaFoldDB" id="A0A1I6IYJ9"/>
<feature type="region of interest" description="Disordered" evidence="1">
    <location>
        <begin position="1"/>
        <end position="21"/>
    </location>
</feature>
<sequence>MTDDGRSEAGDPHRSEARRIRSLAVTTDDVLTALEANERRDRSAVLRVTPPFAGRMRARLHLDGAEGEYDGDVRPIHVPPERLLRETPAFPTVDETGDELRASEEPYTPERHRERHAEAVAAWREAVRDALADRVTLSTPEGPHDVTVNYLG</sequence>
<dbReference type="STRING" id="553469.SAMN04487947_3877"/>
<evidence type="ECO:0000313" key="4">
    <source>
        <dbReference type="Proteomes" id="UP000198531"/>
    </source>
</evidence>
<dbReference type="EMBL" id="FOYT01000005">
    <property type="protein sequence ID" value="SFR71759.1"/>
    <property type="molecule type" value="Genomic_DNA"/>
</dbReference>
<dbReference type="OrthoDB" id="199191at2157"/>
<feature type="compositionally biased region" description="Basic and acidic residues" evidence="1">
    <location>
        <begin position="98"/>
        <end position="115"/>
    </location>
</feature>
<dbReference type="InterPro" id="IPR058322">
    <property type="entry name" value="DUF8009"/>
</dbReference>
<dbReference type="Pfam" id="PF26033">
    <property type="entry name" value="DUF8009"/>
    <property type="match status" value="1"/>
</dbReference>
<organism evidence="3 4">
    <name type="scientific">Halogeometricum rufum</name>
    <dbReference type="NCBI Taxonomy" id="553469"/>
    <lineage>
        <taxon>Archaea</taxon>
        <taxon>Methanobacteriati</taxon>
        <taxon>Methanobacteriota</taxon>
        <taxon>Stenosarchaea group</taxon>
        <taxon>Halobacteria</taxon>
        <taxon>Halobacteriales</taxon>
        <taxon>Haloferacaceae</taxon>
        <taxon>Halogeometricum</taxon>
    </lineage>
</organism>
<evidence type="ECO:0000313" key="3">
    <source>
        <dbReference type="EMBL" id="SFR71759.1"/>
    </source>
</evidence>
<protein>
    <recommendedName>
        <fullName evidence="2">DUF8009 domain-containing protein</fullName>
    </recommendedName>
</protein>
<name>A0A1I6IYJ9_9EURY</name>
<dbReference type="Proteomes" id="UP000198531">
    <property type="component" value="Unassembled WGS sequence"/>
</dbReference>
<evidence type="ECO:0000256" key="1">
    <source>
        <dbReference type="SAM" id="MobiDB-lite"/>
    </source>
</evidence>
<gene>
    <name evidence="3" type="ORF">SAMN04487947_3877</name>
</gene>
<feature type="domain" description="DUF8009" evidence="2">
    <location>
        <begin position="14"/>
        <end position="152"/>
    </location>
</feature>
<reference evidence="4" key="1">
    <citation type="submission" date="2016-10" db="EMBL/GenBank/DDBJ databases">
        <authorList>
            <person name="Varghese N."/>
            <person name="Submissions S."/>
        </authorList>
    </citation>
    <scope>NUCLEOTIDE SEQUENCE [LARGE SCALE GENOMIC DNA]</scope>
    <source>
        <strain evidence="4">CGMCC 1.7736</strain>
    </source>
</reference>